<dbReference type="Proteomes" id="UP000290174">
    <property type="component" value="Unassembled WGS sequence"/>
</dbReference>
<evidence type="ECO:0000256" key="3">
    <source>
        <dbReference type="ARBA" id="ARBA00022857"/>
    </source>
</evidence>
<evidence type="ECO:0000313" key="10">
    <source>
        <dbReference type="Proteomes" id="UP000290174"/>
    </source>
</evidence>
<evidence type="ECO:0000256" key="2">
    <source>
        <dbReference type="ARBA" id="ARBA00012962"/>
    </source>
</evidence>
<dbReference type="InterPro" id="IPR013708">
    <property type="entry name" value="Shikimate_DH-bd_N"/>
</dbReference>
<dbReference type="Pfam" id="PF01488">
    <property type="entry name" value="Shikimate_DH"/>
    <property type="match status" value="1"/>
</dbReference>
<evidence type="ECO:0000259" key="7">
    <source>
        <dbReference type="Pfam" id="PF01488"/>
    </source>
</evidence>
<dbReference type="PANTHER" id="PTHR21089:SF1">
    <property type="entry name" value="BIFUNCTIONAL 3-DEHYDROQUINATE DEHYDRATASE_SHIKIMATE DEHYDROGENASE, CHLOROPLASTIC"/>
    <property type="match status" value="1"/>
</dbReference>
<keyword evidence="5" id="KW-0028">Amino-acid biosynthesis</keyword>
<dbReference type="GO" id="GO:0005829">
    <property type="term" value="C:cytosol"/>
    <property type="evidence" value="ECO:0007669"/>
    <property type="project" value="TreeGrafter"/>
</dbReference>
<comment type="catalytic activity">
    <reaction evidence="6">
        <text>shikimate + NADP(+) = 3-dehydroshikimate + NADPH + H(+)</text>
        <dbReference type="Rhea" id="RHEA:17737"/>
        <dbReference type="ChEBI" id="CHEBI:15378"/>
        <dbReference type="ChEBI" id="CHEBI:16630"/>
        <dbReference type="ChEBI" id="CHEBI:36208"/>
        <dbReference type="ChEBI" id="CHEBI:57783"/>
        <dbReference type="ChEBI" id="CHEBI:58349"/>
        <dbReference type="EC" id="1.1.1.25"/>
    </reaction>
</comment>
<dbReference type="EC" id="1.1.1.25" evidence="2"/>
<evidence type="ECO:0000256" key="6">
    <source>
        <dbReference type="ARBA" id="ARBA00049442"/>
    </source>
</evidence>
<dbReference type="AlphaFoldDB" id="A0A4Q0Q8W5"/>
<feature type="domain" description="Shikimate dehydrogenase substrate binding N-terminal" evidence="8">
    <location>
        <begin position="12"/>
        <end position="95"/>
    </location>
</feature>
<feature type="domain" description="Quinate/shikimate 5-dehydrogenase/glutamyl-tRNA reductase" evidence="7">
    <location>
        <begin position="117"/>
        <end position="197"/>
    </location>
</feature>
<dbReference type="Gene3D" id="3.40.50.720">
    <property type="entry name" value="NAD(P)-binding Rossmann-like Domain"/>
    <property type="match status" value="1"/>
</dbReference>
<evidence type="ECO:0000313" key="9">
    <source>
        <dbReference type="EMBL" id="RXG85966.1"/>
    </source>
</evidence>
<keyword evidence="3" id="KW-0521">NADP</keyword>
<dbReference type="GO" id="GO:0009423">
    <property type="term" value="P:chorismate biosynthetic process"/>
    <property type="evidence" value="ECO:0007669"/>
    <property type="project" value="UniProtKB-UniPathway"/>
</dbReference>
<evidence type="ECO:0000256" key="5">
    <source>
        <dbReference type="ARBA" id="ARBA00023141"/>
    </source>
</evidence>
<evidence type="ECO:0000256" key="1">
    <source>
        <dbReference type="ARBA" id="ARBA00004871"/>
    </source>
</evidence>
<dbReference type="UniPathway" id="UPA00053">
    <property type="reaction ID" value="UER00087"/>
</dbReference>
<evidence type="ECO:0000259" key="8">
    <source>
        <dbReference type="Pfam" id="PF08501"/>
    </source>
</evidence>
<dbReference type="Gene3D" id="3.40.50.10860">
    <property type="entry name" value="Leucine Dehydrogenase, chain A, domain 1"/>
    <property type="match status" value="1"/>
</dbReference>
<organism evidence="9 10">
    <name type="scientific">Bradyrhizobium zhanjiangense</name>
    <dbReference type="NCBI Taxonomy" id="1325107"/>
    <lineage>
        <taxon>Bacteria</taxon>
        <taxon>Pseudomonadati</taxon>
        <taxon>Pseudomonadota</taxon>
        <taxon>Alphaproteobacteria</taxon>
        <taxon>Hyphomicrobiales</taxon>
        <taxon>Nitrobacteraceae</taxon>
        <taxon>Bradyrhizobium</taxon>
    </lineage>
</organism>
<dbReference type="RefSeq" id="WP_128936319.1">
    <property type="nucleotide sequence ID" value="NZ_CP022221.1"/>
</dbReference>
<keyword evidence="4" id="KW-0560">Oxidoreductase</keyword>
<dbReference type="Pfam" id="PF08501">
    <property type="entry name" value="Shikimate_dh_N"/>
    <property type="match status" value="1"/>
</dbReference>
<comment type="pathway">
    <text evidence="1">Metabolic intermediate biosynthesis; chorismate biosynthesis; chorismate from D-erythrose 4-phosphate and phosphoenolpyruvate: step 4/7.</text>
</comment>
<name>A0A4Q0Q8W5_9BRAD</name>
<keyword evidence="5" id="KW-0057">Aromatic amino acid biosynthesis</keyword>
<comment type="caution">
    <text evidence="9">The sequence shown here is derived from an EMBL/GenBank/DDBJ whole genome shotgun (WGS) entry which is preliminary data.</text>
</comment>
<dbReference type="GO" id="GO:0019632">
    <property type="term" value="P:shikimate metabolic process"/>
    <property type="evidence" value="ECO:0007669"/>
    <property type="project" value="TreeGrafter"/>
</dbReference>
<dbReference type="InterPro" id="IPR036291">
    <property type="entry name" value="NAD(P)-bd_dom_sf"/>
</dbReference>
<protein>
    <recommendedName>
        <fullName evidence="2">shikimate dehydrogenase (NADP(+))</fullName>
        <ecNumber evidence="2">1.1.1.25</ecNumber>
    </recommendedName>
</protein>
<dbReference type="InterPro" id="IPR046346">
    <property type="entry name" value="Aminoacid_DH-like_N_sf"/>
</dbReference>
<proteinExistence type="predicted"/>
<evidence type="ECO:0000256" key="4">
    <source>
        <dbReference type="ARBA" id="ARBA00023002"/>
    </source>
</evidence>
<sequence length="262" mass="27415">MEITGKTKIMFVLADPIDHVRASAVMNAYFGSIGDDLAVSPIHVMPGDLGHVVASIRLMRNVFGFGVTIPHKTCVIEHLDEITPTAQLIGAVNFVKRTAEGRLVGDNLDARGFIASLAQHDIAVRDRKVLQVGAGGAGRATAFGLAEAGARELTIMNRDDQKARALAAAVAAHYPATKVSAGRAEPRAFDLIVNTTSLGMKVDDPLPLDIEGVGPGATVSDIIVNPAVTQLLARAAAQGAKAIGGQPMLDAQMALVARFIAR</sequence>
<dbReference type="InterPro" id="IPR006151">
    <property type="entry name" value="Shikm_DH/Glu-tRNA_Rdtase"/>
</dbReference>
<dbReference type="EMBL" id="RKMK01000052">
    <property type="protein sequence ID" value="RXG85966.1"/>
    <property type="molecule type" value="Genomic_DNA"/>
</dbReference>
<dbReference type="PANTHER" id="PTHR21089">
    <property type="entry name" value="SHIKIMATE DEHYDROGENASE"/>
    <property type="match status" value="1"/>
</dbReference>
<dbReference type="GO" id="GO:0009073">
    <property type="term" value="P:aromatic amino acid family biosynthetic process"/>
    <property type="evidence" value="ECO:0007669"/>
    <property type="project" value="UniProtKB-KW"/>
</dbReference>
<accession>A0A4Q0Q8W5</accession>
<gene>
    <name evidence="9" type="ORF">EAS61_34685</name>
</gene>
<reference evidence="9 10" key="1">
    <citation type="submission" date="2018-11" db="EMBL/GenBank/DDBJ databases">
        <title>Bradyrhizobium sp. nov., isolated from effective nodules of peanut in China.</title>
        <authorList>
            <person name="Li Y."/>
        </authorList>
    </citation>
    <scope>NUCLEOTIDE SEQUENCE [LARGE SCALE GENOMIC DNA]</scope>
    <source>
        <strain evidence="9 10">CCBAU 51770</strain>
    </source>
</reference>
<dbReference type="GO" id="GO:0004764">
    <property type="term" value="F:shikimate 3-dehydrogenase (NADP+) activity"/>
    <property type="evidence" value="ECO:0007669"/>
    <property type="project" value="UniProtKB-EC"/>
</dbReference>
<dbReference type="InterPro" id="IPR022893">
    <property type="entry name" value="Shikimate_DH_fam"/>
</dbReference>
<dbReference type="SUPFAM" id="SSF51735">
    <property type="entry name" value="NAD(P)-binding Rossmann-fold domains"/>
    <property type="match status" value="1"/>
</dbReference>
<dbReference type="SUPFAM" id="SSF53223">
    <property type="entry name" value="Aminoacid dehydrogenase-like, N-terminal domain"/>
    <property type="match status" value="1"/>
</dbReference>
<dbReference type="GO" id="GO:0050661">
    <property type="term" value="F:NADP binding"/>
    <property type="evidence" value="ECO:0007669"/>
    <property type="project" value="TreeGrafter"/>
</dbReference>